<evidence type="ECO:0008006" key="3">
    <source>
        <dbReference type="Google" id="ProtNLM"/>
    </source>
</evidence>
<reference evidence="1 2" key="2">
    <citation type="submission" date="2016-08" db="EMBL/GenBank/DDBJ databases">
        <title>Orenia metallireducens sp. nov. strain Z6, a Novel Metal-reducing Firmicute from the Deep Subsurface.</title>
        <authorList>
            <person name="Maxim B.I."/>
            <person name="Kenneth K."/>
            <person name="Flynn T.M."/>
            <person name="Oloughlin E.J."/>
            <person name="Locke R.A."/>
            <person name="Weber J.R."/>
            <person name="Egan S.M."/>
            <person name="Mackie R.I."/>
            <person name="Cann I.K."/>
        </authorList>
    </citation>
    <scope>NUCLEOTIDE SEQUENCE [LARGE SCALE GENOMIC DNA]</scope>
    <source>
        <strain evidence="1 2">Z6</strain>
    </source>
</reference>
<name>A0A1C0ADC5_9FIRM</name>
<organism evidence="1 2">
    <name type="scientific">Orenia metallireducens</name>
    <dbReference type="NCBI Taxonomy" id="1413210"/>
    <lineage>
        <taxon>Bacteria</taxon>
        <taxon>Bacillati</taxon>
        <taxon>Bacillota</taxon>
        <taxon>Clostridia</taxon>
        <taxon>Halanaerobiales</taxon>
        <taxon>Halobacteroidaceae</taxon>
        <taxon>Orenia</taxon>
    </lineage>
</organism>
<keyword evidence="2" id="KW-1185">Reference proteome</keyword>
<protein>
    <recommendedName>
        <fullName evidence="3">Phage tail protein</fullName>
    </recommendedName>
</protein>
<dbReference type="RefSeq" id="WP_068714414.1">
    <property type="nucleotide sequence ID" value="NZ_LWDV01000003.1"/>
</dbReference>
<evidence type="ECO:0000313" key="2">
    <source>
        <dbReference type="Proteomes" id="UP000093514"/>
    </source>
</evidence>
<proteinExistence type="predicted"/>
<evidence type="ECO:0000313" key="1">
    <source>
        <dbReference type="EMBL" id="OCL28664.1"/>
    </source>
</evidence>
<accession>A0A1C0ADC5</accession>
<comment type="caution">
    <text evidence="1">The sequence shown here is derived from an EMBL/GenBank/DDBJ whole genome shotgun (WGS) entry which is preliminary data.</text>
</comment>
<dbReference type="Proteomes" id="UP000093514">
    <property type="component" value="Unassembled WGS sequence"/>
</dbReference>
<dbReference type="AlphaFoldDB" id="A0A1C0ADC5"/>
<gene>
    <name evidence="1" type="ORF">U472_00475</name>
</gene>
<sequence>MPVQETAGVLYGCKRLDITPLNVDGSPNPSADTFAIDVPQEASIEPQITEGNKAELRGGDNIIATIEDEDVLTGLNLTFTNAELRPDEVRAIAGNGEIIFDASGNAVGYKAPTMKQQQSEKVPFKAELYVSLYEQGSQSKSSKLGYIRFTFPYCKGSIPNLTASDQEFLTPEFTLKARENRVQNLSVMQWEQVPDLPT</sequence>
<reference evidence="2" key="1">
    <citation type="submission" date="2016-07" db="EMBL/GenBank/DDBJ databases">
        <authorList>
            <person name="Florea S."/>
            <person name="Webb J.S."/>
            <person name="Jaromczyk J."/>
            <person name="Schardl C.L."/>
        </authorList>
    </citation>
    <scope>NUCLEOTIDE SEQUENCE [LARGE SCALE GENOMIC DNA]</scope>
    <source>
        <strain evidence="2">Z6</strain>
    </source>
</reference>
<dbReference type="EMBL" id="LWDV01000003">
    <property type="protein sequence ID" value="OCL28664.1"/>
    <property type="molecule type" value="Genomic_DNA"/>
</dbReference>